<accession>A0A066VJ69</accession>
<dbReference type="RefSeq" id="XP_013241761.1">
    <property type="nucleotide sequence ID" value="XM_013386307.1"/>
</dbReference>
<dbReference type="GeneID" id="25264917"/>
<gene>
    <name evidence="2" type="ORF">K437DRAFT_258245</name>
</gene>
<dbReference type="InterPro" id="IPR057514">
    <property type="entry name" value="NTF2_SigF"/>
</dbReference>
<dbReference type="Proteomes" id="UP000027361">
    <property type="component" value="Unassembled WGS sequence"/>
</dbReference>
<dbReference type="OMA" id="MSQIFTI"/>
<dbReference type="Pfam" id="PF24840">
    <property type="entry name" value="NTF2_SigF"/>
    <property type="match status" value="1"/>
</dbReference>
<feature type="domain" description="SigF-like NTF2-like" evidence="1">
    <location>
        <begin position="1"/>
        <end position="174"/>
    </location>
</feature>
<dbReference type="EMBL" id="JMSN01000079">
    <property type="protein sequence ID" value="KDN41536.1"/>
    <property type="molecule type" value="Genomic_DNA"/>
</dbReference>
<dbReference type="STRING" id="1037660.A0A066VJ69"/>
<dbReference type="PANTHER" id="PTHR35393">
    <property type="entry name" value="CHROMOSOME 1, WHOLE GENOME SHOTGUN SEQUENCE"/>
    <property type="match status" value="1"/>
</dbReference>
<dbReference type="PANTHER" id="PTHR35393:SF1">
    <property type="entry name" value="SNOAL-LIKE DOMAIN-CONTAINING PROTEIN"/>
    <property type="match status" value="1"/>
</dbReference>
<evidence type="ECO:0000313" key="2">
    <source>
        <dbReference type="EMBL" id="KDN41536.1"/>
    </source>
</evidence>
<comment type="caution">
    <text evidence="2">The sequence shown here is derived from an EMBL/GenBank/DDBJ whole genome shotgun (WGS) entry which is preliminary data.</text>
</comment>
<dbReference type="HOGENOM" id="CLU_079426_1_0_1"/>
<protein>
    <recommendedName>
        <fullName evidence="1">SigF-like NTF2-like domain-containing protein</fullName>
    </recommendedName>
</protein>
<dbReference type="OrthoDB" id="2344312at2759"/>
<reference evidence="2 3" key="1">
    <citation type="submission" date="2014-05" db="EMBL/GenBank/DDBJ databases">
        <title>Draft genome sequence of a rare smut relative, Tilletiaria anomala UBC 951.</title>
        <authorList>
            <consortium name="DOE Joint Genome Institute"/>
            <person name="Toome M."/>
            <person name="Kuo A."/>
            <person name="Henrissat B."/>
            <person name="Lipzen A."/>
            <person name="Tritt A."/>
            <person name="Yoshinaga Y."/>
            <person name="Zane M."/>
            <person name="Barry K."/>
            <person name="Grigoriev I.V."/>
            <person name="Spatafora J.W."/>
            <person name="Aimea M.C."/>
        </authorList>
    </citation>
    <scope>NUCLEOTIDE SEQUENCE [LARGE SCALE GENOMIC DNA]</scope>
    <source>
        <strain evidence="2 3">UBC 951</strain>
    </source>
</reference>
<dbReference type="AlphaFoldDB" id="A0A066VJ69"/>
<evidence type="ECO:0000313" key="3">
    <source>
        <dbReference type="Proteomes" id="UP000027361"/>
    </source>
</evidence>
<dbReference type="InParanoid" id="A0A066VJ69"/>
<organism evidence="2 3">
    <name type="scientific">Tilletiaria anomala (strain ATCC 24038 / CBS 436.72 / UBC 951)</name>
    <dbReference type="NCBI Taxonomy" id="1037660"/>
    <lineage>
        <taxon>Eukaryota</taxon>
        <taxon>Fungi</taxon>
        <taxon>Dikarya</taxon>
        <taxon>Basidiomycota</taxon>
        <taxon>Ustilaginomycotina</taxon>
        <taxon>Exobasidiomycetes</taxon>
        <taxon>Georgefischeriales</taxon>
        <taxon>Tilletiariaceae</taxon>
        <taxon>Tilletiaria</taxon>
    </lineage>
</organism>
<proteinExistence type="predicted"/>
<name>A0A066VJ69_TILAU</name>
<evidence type="ECO:0000259" key="1">
    <source>
        <dbReference type="Pfam" id="PF24840"/>
    </source>
</evidence>
<keyword evidence="3" id="KW-1185">Reference proteome</keyword>
<sequence length="190" mass="21122">MEDPRAEVSAVVTALIEAPNAAAQRDTLQSFFTPDASFDHPLCAVRASPNSRDSGLLPIYQWLKIMFDSSIVVNSVGFDEHRGDRLYVDASQTLKPRVWPLSSIYAPVARLVVVLHLTQAPDGKYYIKRQEDLYQWQELPGKVNPLLPWAIDTVKLVAGFNCAMLAKVFQLLGIWAVREGGAQAKAPKCR</sequence>